<dbReference type="Proteomes" id="UP000317650">
    <property type="component" value="Chromosome 1"/>
</dbReference>
<organism evidence="2 3">
    <name type="scientific">Musa balbisiana</name>
    <name type="common">Banana</name>
    <dbReference type="NCBI Taxonomy" id="52838"/>
    <lineage>
        <taxon>Eukaryota</taxon>
        <taxon>Viridiplantae</taxon>
        <taxon>Streptophyta</taxon>
        <taxon>Embryophyta</taxon>
        <taxon>Tracheophyta</taxon>
        <taxon>Spermatophyta</taxon>
        <taxon>Magnoliopsida</taxon>
        <taxon>Liliopsida</taxon>
        <taxon>Zingiberales</taxon>
        <taxon>Musaceae</taxon>
        <taxon>Musa</taxon>
    </lineage>
</organism>
<dbReference type="EMBL" id="PYDT01000004">
    <property type="protein sequence ID" value="THU62449.1"/>
    <property type="molecule type" value="Genomic_DNA"/>
</dbReference>
<evidence type="ECO:0000313" key="3">
    <source>
        <dbReference type="Proteomes" id="UP000317650"/>
    </source>
</evidence>
<keyword evidence="3" id="KW-1185">Reference proteome</keyword>
<accession>A0A4S8JLB9</accession>
<evidence type="ECO:0000256" key="1">
    <source>
        <dbReference type="SAM" id="MobiDB-lite"/>
    </source>
</evidence>
<protein>
    <submittedName>
        <fullName evidence="2">Uncharacterized protein</fullName>
    </submittedName>
</protein>
<gene>
    <name evidence="2" type="ORF">C4D60_Mb01t05260</name>
</gene>
<dbReference type="AlphaFoldDB" id="A0A4S8JLB9"/>
<feature type="compositionally biased region" description="Low complexity" evidence="1">
    <location>
        <begin position="16"/>
        <end position="26"/>
    </location>
</feature>
<sequence>MTPIQRFYPCARVCPSFGSSSSSISPRGRRGGDGSCGGREVRAAVREQGGSRSIAWLGLSRVCKITITAFELERVNPRSG</sequence>
<feature type="region of interest" description="Disordered" evidence="1">
    <location>
        <begin position="15"/>
        <end position="38"/>
    </location>
</feature>
<proteinExistence type="predicted"/>
<reference evidence="2 3" key="1">
    <citation type="journal article" date="2019" name="Nat. Plants">
        <title>Genome sequencing of Musa balbisiana reveals subgenome evolution and function divergence in polyploid bananas.</title>
        <authorList>
            <person name="Yao X."/>
        </authorList>
    </citation>
    <scope>NUCLEOTIDE SEQUENCE [LARGE SCALE GENOMIC DNA]</scope>
    <source>
        <strain evidence="3">cv. DH-PKW</strain>
        <tissue evidence="2">Leaves</tissue>
    </source>
</reference>
<evidence type="ECO:0000313" key="2">
    <source>
        <dbReference type="EMBL" id="THU62449.1"/>
    </source>
</evidence>
<name>A0A4S8JLB9_MUSBA</name>
<comment type="caution">
    <text evidence="2">The sequence shown here is derived from an EMBL/GenBank/DDBJ whole genome shotgun (WGS) entry which is preliminary data.</text>
</comment>